<comment type="caution">
    <text evidence="13">The sequence shown here is derived from an EMBL/GenBank/DDBJ whole genome shotgun (WGS) entry which is preliminary data.</text>
</comment>
<evidence type="ECO:0000256" key="3">
    <source>
        <dbReference type="ARBA" id="ARBA00022448"/>
    </source>
</evidence>
<evidence type="ECO:0000256" key="5">
    <source>
        <dbReference type="ARBA" id="ARBA00022692"/>
    </source>
</evidence>
<evidence type="ECO:0000256" key="10">
    <source>
        <dbReference type="ARBA" id="ARBA00023237"/>
    </source>
</evidence>
<dbReference type="RefSeq" id="WP_161026086.1">
    <property type="nucleotide sequence ID" value="NZ_WWCJ01000008.1"/>
</dbReference>
<feature type="chain" id="PRO_5026652595" evidence="11">
    <location>
        <begin position="19"/>
        <end position="335"/>
    </location>
</feature>
<evidence type="ECO:0000313" key="14">
    <source>
        <dbReference type="Proteomes" id="UP000448575"/>
    </source>
</evidence>
<evidence type="ECO:0000256" key="9">
    <source>
        <dbReference type="ARBA" id="ARBA00023136"/>
    </source>
</evidence>
<keyword evidence="14" id="KW-1185">Reference proteome</keyword>
<dbReference type="GO" id="GO:0015288">
    <property type="term" value="F:porin activity"/>
    <property type="evidence" value="ECO:0007669"/>
    <property type="project" value="UniProtKB-KW"/>
</dbReference>
<dbReference type="GO" id="GO:0046930">
    <property type="term" value="C:pore complex"/>
    <property type="evidence" value="ECO:0007669"/>
    <property type="project" value="UniProtKB-KW"/>
</dbReference>
<name>A0A6N9HHR5_9BURK</name>
<dbReference type="InterPro" id="IPR033900">
    <property type="entry name" value="Gram_neg_porin_domain"/>
</dbReference>
<reference evidence="13 14" key="1">
    <citation type="submission" date="2019-12" db="EMBL/GenBank/DDBJ databases">
        <title>Novel species isolated from a subtropical stream in China.</title>
        <authorList>
            <person name="Lu H."/>
        </authorList>
    </citation>
    <scope>NUCLEOTIDE SEQUENCE [LARGE SCALE GENOMIC DNA]</scope>
    <source>
        <strain evidence="13 14">DS3</strain>
    </source>
</reference>
<dbReference type="AlphaFoldDB" id="A0A6N9HHR5"/>
<keyword evidence="6 11" id="KW-0732">Signal</keyword>
<proteinExistence type="predicted"/>
<dbReference type="Proteomes" id="UP000448575">
    <property type="component" value="Unassembled WGS sequence"/>
</dbReference>
<evidence type="ECO:0000259" key="12">
    <source>
        <dbReference type="Pfam" id="PF13609"/>
    </source>
</evidence>
<dbReference type="InterPro" id="IPR023614">
    <property type="entry name" value="Porin_dom_sf"/>
</dbReference>
<sequence length="335" mass="35415">MNRLLPTLALTLPLAASAQTQVSIYGVLDAFAGRTATASAPIAVSAVNSGGLITSYYGFSGSEALGGGMKAQFQIEGFFRGDTGESGRFPNEPLFSRNANIGLAGSFGTVRMGRIGNPLFIAAGQINPFGPSTRFSPLINQVFTAPGGNGTLGDTGWSNALQYASNPVNDTTFIAQYALGEQAGAHNNNWAGVAKYVGKELAVTLGAQNVRFGPGIAAATPAQRTYMAAASYDLKSVKLFASYTDHQTKVSERDGHSVQAGFTVPTHGGLGRWMVAWSRMTEDARGVPEFHRDTGALGYDYNLSPRTDVYAIVMYDKISNAGKGNTYVAGIRHRF</sequence>
<dbReference type="EMBL" id="WWCJ01000008">
    <property type="protein sequence ID" value="MYN03114.1"/>
    <property type="molecule type" value="Genomic_DNA"/>
</dbReference>
<evidence type="ECO:0000256" key="2">
    <source>
        <dbReference type="ARBA" id="ARBA00011233"/>
    </source>
</evidence>
<dbReference type="SUPFAM" id="SSF56935">
    <property type="entry name" value="Porins"/>
    <property type="match status" value="1"/>
</dbReference>
<comment type="subcellular location">
    <subcellularLocation>
        <location evidence="1">Cell outer membrane</location>
        <topology evidence="1">Multi-pass membrane protein</topology>
    </subcellularLocation>
</comment>
<gene>
    <name evidence="13" type="ORF">GTP41_13470</name>
</gene>
<feature type="signal peptide" evidence="11">
    <location>
        <begin position="1"/>
        <end position="18"/>
    </location>
</feature>
<dbReference type="Gene3D" id="2.40.160.10">
    <property type="entry name" value="Porin"/>
    <property type="match status" value="1"/>
</dbReference>
<evidence type="ECO:0000256" key="8">
    <source>
        <dbReference type="ARBA" id="ARBA00023114"/>
    </source>
</evidence>
<protein>
    <submittedName>
        <fullName evidence="13">Porin</fullName>
    </submittedName>
</protein>
<dbReference type="InterPro" id="IPR050298">
    <property type="entry name" value="Gram-neg_bact_OMP"/>
</dbReference>
<comment type="subunit">
    <text evidence="2">Homotrimer.</text>
</comment>
<keyword evidence="5" id="KW-0812">Transmembrane</keyword>
<dbReference type="CDD" id="cd00342">
    <property type="entry name" value="gram_neg_porins"/>
    <property type="match status" value="1"/>
</dbReference>
<keyword evidence="7" id="KW-0406">Ion transport</keyword>
<dbReference type="GO" id="GO:0009279">
    <property type="term" value="C:cell outer membrane"/>
    <property type="evidence" value="ECO:0007669"/>
    <property type="project" value="UniProtKB-SubCell"/>
</dbReference>
<dbReference type="Pfam" id="PF13609">
    <property type="entry name" value="Porin_4"/>
    <property type="match status" value="1"/>
</dbReference>
<keyword evidence="3" id="KW-0813">Transport</keyword>
<evidence type="ECO:0000313" key="13">
    <source>
        <dbReference type="EMBL" id="MYN03114.1"/>
    </source>
</evidence>
<dbReference type="GO" id="GO:0006811">
    <property type="term" value="P:monoatomic ion transport"/>
    <property type="evidence" value="ECO:0007669"/>
    <property type="project" value="UniProtKB-KW"/>
</dbReference>
<evidence type="ECO:0000256" key="7">
    <source>
        <dbReference type="ARBA" id="ARBA00023065"/>
    </source>
</evidence>
<dbReference type="PANTHER" id="PTHR34501">
    <property type="entry name" value="PROTEIN YDDL-RELATED"/>
    <property type="match status" value="1"/>
</dbReference>
<evidence type="ECO:0000256" key="1">
    <source>
        <dbReference type="ARBA" id="ARBA00004571"/>
    </source>
</evidence>
<feature type="domain" description="Porin" evidence="12">
    <location>
        <begin position="9"/>
        <end position="319"/>
    </location>
</feature>
<keyword evidence="10" id="KW-0998">Cell outer membrane</keyword>
<keyword evidence="8" id="KW-0626">Porin</keyword>
<keyword evidence="4" id="KW-1134">Transmembrane beta strand</keyword>
<keyword evidence="9" id="KW-0472">Membrane</keyword>
<accession>A0A6N9HHR5</accession>
<evidence type="ECO:0000256" key="11">
    <source>
        <dbReference type="SAM" id="SignalP"/>
    </source>
</evidence>
<dbReference type="PANTHER" id="PTHR34501:SF9">
    <property type="entry name" value="MAJOR OUTER MEMBRANE PROTEIN P.IA"/>
    <property type="match status" value="1"/>
</dbReference>
<evidence type="ECO:0000256" key="4">
    <source>
        <dbReference type="ARBA" id="ARBA00022452"/>
    </source>
</evidence>
<evidence type="ECO:0000256" key="6">
    <source>
        <dbReference type="ARBA" id="ARBA00022729"/>
    </source>
</evidence>
<organism evidence="13 14">
    <name type="scientific">Pseudoduganella guangdongensis</name>
    <dbReference type="NCBI Taxonomy" id="2692179"/>
    <lineage>
        <taxon>Bacteria</taxon>
        <taxon>Pseudomonadati</taxon>
        <taxon>Pseudomonadota</taxon>
        <taxon>Betaproteobacteria</taxon>
        <taxon>Burkholderiales</taxon>
        <taxon>Oxalobacteraceae</taxon>
        <taxon>Telluria group</taxon>
        <taxon>Pseudoduganella</taxon>
    </lineage>
</organism>